<dbReference type="InterPro" id="IPR048647">
    <property type="entry name" value="RlmA_N"/>
</dbReference>
<dbReference type="SUPFAM" id="SSF53335">
    <property type="entry name" value="S-adenosyl-L-methionine-dependent methyltransferases"/>
    <property type="match status" value="1"/>
</dbReference>
<comment type="caution">
    <text evidence="3">The sequence shown here is derived from an EMBL/GenBank/DDBJ whole genome shotgun (WGS) entry which is preliminary data.</text>
</comment>
<proteinExistence type="predicted"/>
<dbReference type="Pfam" id="PF21302">
    <property type="entry name" value="Zn_ribbon_RlmA"/>
    <property type="match status" value="1"/>
</dbReference>
<evidence type="ECO:0000313" key="4">
    <source>
        <dbReference type="Proteomes" id="UP000546126"/>
    </source>
</evidence>
<organism evidence="3 4">
    <name type="scientific">Nonomuraea rhodomycinica</name>
    <dbReference type="NCBI Taxonomy" id="1712872"/>
    <lineage>
        <taxon>Bacteria</taxon>
        <taxon>Bacillati</taxon>
        <taxon>Actinomycetota</taxon>
        <taxon>Actinomycetes</taxon>
        <taxon>Streptosporangiales</taxon>
        <taxon>Streptosporangiaceae</taxon>
        <taxon>Nonomuraea</taxon>
    </lineage>
</organism>
<name>A0A7Y6IVR3_9ACTN</name>
<dbReference type="GO" id="GO:0008168">
    <property type="term" value="F:methyltransferase activity"/>
    <property type="evidence" value="ECO:0007669"/>
    <property type="project" value="UniProtKB-KW"/>
</dbReference>
<dbReference type="InterPro" id="IPR029063">
    <property type="entry name" value="SAM-dependent_MTases_sf"/>
</dbReference>
<dbReference type="InterPro" id="IPR041698">
    <property type="entry name" value="Methyltransf_25"/>
</dbReference>
<keyword evidence="3" id="KW-0808">Transferase</keyword>
<sequence>MLADIIEFLVCPICGETVTIDRGAVRCGDGHAFDIAKQGYVSLLVGSRVPGTADSAEMVAARADFLSNGHFAPLVEAVAESVAARIPPGRGSAGTAIREKSFAVPEDGAVTKAYGGPGVDPGHRAGPSGHEPGAARRPVIVDAGAGTGHYLAGVLQAVDGGIGVAFDVSKHAVRRAARAHPRLGAFVADVWRPLPIRSGVADVVMDVFAPRNSAEFRRVLRPGGAVVVVTPAPEHLSPLVGDLGLLSVDEDKERRLARGMEGFTEVERRSIAFDMELDRDGVTEVVRMGPSAWHTDPAELAGRIAAYFAGDTATPSGAPTKPRKVITRAAFHLSIFETVPQARTIP</sequence>
<keyword evidence="3" id="KW-0489">Methyltransferase</keyword>
<dbReference type="Pfam" id="PF13649">
    <property type="entry name" value="Methyltransf_25"/>
    <property type="match status" value="1"/>
</dbReference>
<reference evidence="3 4" key="1">
    <citation type="submission" date="2020-06" db="EMBL/GenBank/DDBJ databases">
        <authorList>
            <person name="Chanama M."/>
        </authorList>
    </citation>
    <scope>NUCLEOTIDE SEQUENCE [LARGE SCALE GENOMIC DNA]</scope>
    <source>
        <strain evidence="3 4">TBRC6557</strain>
    </source>
</reference>
<gene>
    <name evidence="3" type="ORF">HT134_31960</name>
</gene>
<feature type="domain" description="23S rRNA (guanine(745)-N(1))-methyltransferase N-terminal" evidence="2">
    <location>
        <begin position="10"/>
        <end position="44"/>
    </location>
</feature>
<dbReference type="AlphaFoldDB" id="A0A7Y6IVR3"/>
<evidence type="ECO:0000313" key="3">
    <source>
        <dbReference type="EMBL" id="NUW44708.1"/>
    </source>
</evidence>
<dbReference type="EMBL" id="JABWGO010000010">
    <property type="protein sequence ID" value="NUW44708.1"/>
    <property type="molecule type" value="Genomic_DNA"/>
</dbReference>
<dbReference type="Gene3D" id="3.40.50.150">
    <property type="entry name" value="Vaccinia Virus protein VP39"/>
    <property type="match status" value="1"/>
</dbReference>
<evidence type="ECO:0000259" key="1">
    <source>
        <dbReference type="Pfam" id="PF13649"/>
    </source>
</evidence>
<protein>
    <submittedName>
        <fullName evidence="3">23S rRNA methyltransferase</fullName>
    </submittedName>
</protein>
<keyword evidence="4" id="KW-1185">Reference proteome</keyword>
<accession>A0A7Y6IVR3</accession>
<dbReference type="Proteomes" id="UP000546126">
    <property type="component" value="Unassembled WGS sequence"/>
</dbReference>
<dbReference type="GO" id="GO:0032259">
    <property type="term" value="P:methylation"/>
    <property type="evidence" value="ECO:0007669"/>
    <property type="project" value="UniProtKB-KW"/>
</dbReference>
<dbReference type="RefSeq" id="WP_175604219.1">
    <property type="nucleotide sequence ID" value="NZ_JABWGO010000010.1"/>
</dbReference>
<evidence type="ECO:0000259" key="2">
    <source>
        <dbReference type="Pfam" id="PF21302"/>
    </source>
</evidence>
<feature type="domain" description="Methyltransferase" evidence="1">
    <location>
        <begin position="140"/>
        <end position="224"/>
    </location>
</feature>
<dbReference type="CDD" id="cd02440">
    <property type="entry name" value="AdoMet_MTases"/>
    <property type="match status" value="1"/>
</dbReference>